<evidence type="ECO:0000313" key="2">
    <source>
        <dbReference type="EMBL" id="KLO09426.1"/>
    </source>
</evidence>
<dbReference type="PANTHER" id="PTHR38695">
    <property type="entry name" value="AMINO ACID PERMEASE_ SLC12A DOMAIN-CONTAINING PROTEIN"/>
    <property type="match status" value="1"/>
</dbReference>
<dbReference type="Pfam" id="PF17648">
    <property type="entry name" value="Luciferase"/>
    <property type="match status" value="1"/>
</dbReference>
<proteinExistence type="predicted"/>
<evidence type="ECO:0000259" key="1">
    <source>
        <dbReference type="Pfam" id="PF17648"/>
    </source>
</evidence>
<dbReference type="AlphaFoldDB" id="A0A0H2RXE5"/>
<dbReference type="EMBL" id="KQ086056">
    <property type="protein sequence ID" value="KLO09426.1"/>
    <property type="molecule type" value="Genomic_DNA"/>
</dbReference>
<dbReference type="STRING" id="27342.A0A0H2RXE5"/>
<dbReference type="InterPro" id="IPR040841">
    <property type="entry name" value="Luciferase_dom"/>
</dbReference>
<name>A0A0H2RXE5_9AGAM</name>
<protein>
    <recommendedName>
        <fullName evidence="1">Luciferase domain-containing protein</fullName>
    </recommendedName>
</protein>
<dbReference type="PANTHER" id="PTHR38695:SF1">
    <property type="entry name" value="AMINO ACID PERMEASE_ SLC12A DOMAIN-CONTAINING PROTEIN"/>
    <property type="match status" value="1"/>
</dbReference>
<accession>A0A0H2RXE5</accession>
<dbReference type="OrthoDB" id="5358398at2759"/>
<organism evidence="2 3">
    <name type="scientific">Schizopora paradoxa</name>
    <dbReference type="NCBI Taxonomy" id="27342"/>
    <lineage>
        <taxon>Eukaryota</taxon>
        <taxon>Fungi</taxon>
        <taxon>Dikarya</taxon>
        <taxon>Basidiomycota</taxon>
        <taxon>Agaricomycotina</taxon>
        <taxon>Agaricomycetes</taxon>
        <taxon>Hymenochaetales</taxon>
        <taxon>Schizoporaceae</taxon>
        <taxon>Schizopora</taxon>
    </lineage>
</organism>
<reference evidence="2 3" key="1">
    <citation type="submission" date="2015-04" db="EMBL/GenBank/DDBJ databases">
        <title>Complete genome sequence of Schizopora paradoxa KUC8140, a cosmopolitan wood degrader in East Asia.</title>
        <authorList>
            <consortium name="DOE Joint Genome Institute"/>
            <person name="Min B."/>
            <person name="Park H."/>
            <person name="Jang Y."/>
            <person name="Kim J.-J."/>
            <person name="Kim K.H."/>
            <person name="Pangilinan J."/>
            <person name="Lipzen A."/>
            <person name="Riley R."/>
            <person name="Grigoriev I.V."/>
            <person name="Spatafora J.W."/>
            <person name="Choi I.-G."/>
        </authorList>
    </citation>
    <scope>NUCLEOTIDE SEQUENCE [LARGE SCALE GENOMIC DNA]</scope>
    <source>
        <strain evidence="2 3">KUC8140</strain>
    </source>
</reference>
<dbReference type="InParanoid" id="A0A0H2RXE5"/>
<sequence length="216" mass="24390">MNFLKYRSVGPGGLPNYFVGWIVAMCLKPFGRETTSTLEYQLEGNEATWLQDGLPKRKGDRPTKSWHFAPHRQTDQIPSKDVKAKMIREFHAIQEANASLVVMRISVLEKFGDALQVHPLINPTPSKPVEVMKREVAHVHSWKDCSFHVVLSPADCKIVIDQGWGERHPLSGRGRLFPIPKEYLLIYAPRTKEEVQVVGKIIRAAVGFGSGSREVH</sequence>
<keyword evidence="3" id="KW-1185">Reference proteome</keyword>
<gene>
    <name evidence="2" type="ORF">SCHPADRAFT_916673</name>
</gene>
<evidence type="ECO:0000313" key="3">
    <source>
        <dbReference type="Proteomes" id="UP000053477"/>
    </source>
</evidence>
<dbReference type="InterPro" id="IPR048273">
    <property type="entry name" value="Luciferase"/>
</dbReference>
<feature type="domain" description="Luciferase" evidence="1">
    <location>
        <begin position="133"/>
        <end position="205"/>
    </location>
</feature>
<dbReference type="Proteomes" id="UP000053477">
    <property type="component" value="Unassembled WGS sequence"/>
</dbReference>